<sequence>MNNSPEIKFLETLNLANVNLRKLNPNVIRAWFDTDCELTKHILNFLSTSITRENILSPLELAEFQTIENPKSTVECDKQLKKINKDYLDIIEGNHEQEIQLLQRQIEQLEDENDELENLLDFYKSVDTNISSDLNRKTEEEIRTLVECKKLQEDCEDLGVKLGDQDKTLRDILMKYNPEMYFVNFINLENGRKDLAKLNEFLSLYLENNEMGIECSSADLEDYQKRIFNAQQKLFAIKVETYAQNKLLEYLNNLSVRQETLNDNSTTKVNSIKMQQLRKKDLCDKLDEIALEFAQRHTRNFAEEELKEYRKQLKHVEIILEQMSDLLSYNLLITYFQSQEQQDLKNVKTFYAKILNYVENDLQKCYTRNENMQQVFQQYQASLSNNQQPKFVHLLIRILCNENMDIKSAAEVIGAFKAELYYLENTLFSLNVKTDCDLDKFAKFTDNIKILQQFLSSGPTTRICLIPMEIQEMFLKVENCVNNQRKSIDQAVQVPQAIKKSLGESRNLARTLMITFLVNPSGLDVIFRKAKKSTGMN</sequence>
<proteinExistence type="predicted"/>
<feature type="coiled-coil region" evidence="1">
    <location>
        <begin position="299"/>
        <end position="326"/>
    </location>
</feature>
<dbReference type="EMBL" id="JBDJPC010000002">
    <property type="protein sequence ID" value="KAL1512737.1"/>
    <property type="molecule type" value="Genomic_DNA"/>
</dbReference>
<organism evidence="2 3">
    <name type="scientific">Hypothenemus hampei</name>
    <name type="common">Coffee berry borer</name>
    <dbReference type="NCBI Taxonomy" id="57062"/>
    <lineage>
        <taxon>Eukaryota</taxon>
        <taxon>Metazoa</taxon>
        <taxon>Ecdysozoa</taxon>
        <taxon>Arthropoda</taxon>
        <taxon>Hexapoda</taxon>
        <taxon>Insecta</taxon>
        <taxon>Pterygota</taxon>
        <taxon>Neoptera</taxon>
        <taxon>Endopterygota</taxon>
        <taxon>Coleoptera</taxon>
        <taxon>Polyphaga</taxon>
        <taxon>Cucujiformia</taxon>
        <taxon>Curculionidae</taxon>
        <taxon>Scolytinae</taxon>
        <taxon>Hypothenemus</taxon>
    </lineage>
</organism>
<comment type="caution">
    <text evidence="2">The sequence shown here is derived from an EMBL/GenBank/DDBJ whole genome shotgun (WGS) entry which is preliminary data.</text>
</comment>
<dbReference type="Proteomes" id="UP001566132">
    <property type="component" value="Unassembled WGS sequence"/>
</dbReference>
<gene>
    <name evidence="2" type="ORF">ABEB36_002277</name>
</gene>
<reference evidence="2 3" key="1">
    <citation type="submission" date="2024-05" db="EMBL/GenBank/DDBJ databases">
        <title>Genetic variation in Jamaican populations of the coffee berry borer (Hypothenemus hampei).</title>
        <authorList>
            <person name="Errbii M."/>
            <person name="Myrie A."/>
        </authorList>
    </citation>
    <scope>NUCLEOTIDE SEQUENCE [LARGE SCALE GENOMIC DNA]</scope>
    <source>
        <strain evidence="2">JA-Hopewell-2020-01-JO</strain>
        <tissue evidence="2">Whole body</tissue>
    </source>
</reference>
<dbReference type="AlphaFoldDB" id="A0ABD1F8B0"/>
<keyword evidence="1" id="KW-0175">Coiled coil</keyword>
<feature type="coiled-coil region" evidence="1">
    <location>
        <begin position="92"/>
        <end position="126"/>
    </location>
</feature>
<keyword evidence="3" id="KW-1185">Reference proteome</keyword>
<protein>
    <submittedName>
        <fullName evidence="2">Uncharacterized protein</fullName>
    </submittedName>
</protein>
<name>A0ABD1F8B0_HYPHA</name>
<accession>A0ABD1F8B0</accession>
<evidence type="ECO:0000313" key="2">
    <source>
        <dbReference type="EMBL" id="KAL1512737.1"/>
    </source>
</evidence>
<evidence type="ECO:0000313" key="3">
    <source>
        <dbReference type="Proteomes" id="UP001566132"/>
    </source>
</evidence>
<evidence type="ECO:0000256" key="1">
    <source>
        <dbReference type="SAM" id="Coils"/>
    </source>
</evidence>